<keyword evidence="2 5" id="KW-0547">Nucleotide-binding</keyword>
<dbReference type="InterPro" id="IPR011009">
    <property type="entry name" value="Kinase-like_dom_sf"/>
</dbReference>
<dbReference type="CDD" id="cd14014">
    <property type="entry name" value="STKc_PknB_like"/>
    <property type="match status" value="1"/>
</dbReference>
<dbReference type="InterPro" id="IPR000719">
    <property type="entry name" value="Prot_kinase_dom"/>
</dbReference>
<accession>A0ABT6BC38</accession>
<dbReference type="SMART" id="SM00220">
    <property type="entry name" value="S_TKc"/>
    <property type="match status" value="1"/>
</dbReference>
<keyword evidence="8" id="KW-0812">Transmembrane</keyword>
<protein>
    <submittedName>
        <fullName evidence="10">Protein kinase</fullName>
    </submittedName>
</protein>
<dbReference type="EMBL" id="JARJJS010000002">
    <property type="protein sequence ID" value="MDF4025653.1"/>
    <property type="molecule type" value="Genomic_DNA"/>
</dbReference>
<evidence type="ECO:0000259" key="9">
    <source>
        <dbReference type="PROSITE" id="PS50011"/>
    </source>
</evidence>
<dbReference type="PROSITE" id="PS00108">
    <property type="entry name" value="PROTEIN_KINASE_ST"/>
    <property type="match status" value="1"/>
</dbReference>
<dbReference type="Pfam" id="PF13424">
    <property type="entry name" value="TPR_12"/>
    <property type="match status" value="1"/>
</dbReference>
<keyword evidence="6" id="KW-0175">Coiled coil</keyword>
<dbReference type="Gene3D" id="1.10.510.10">
    <property type="entry name" value="Transferase(Phosphotransferase) domain 1"/>
    <property type="match status" value="1"/>
</dbReference>
<keyword evidence="3 10" id="KW-0418">Kinase</keyword>
<evidence type="ECO:0000256" key="5">
    <source>
        <dbReference type="PROSITE-ProRule" id="PRU10141"/>
    </source>
</evidence>
<reference evidence="10 11" key="1">
    <citation type="journal article" date="2024" name="Curr. Microbiol.">
        <title>Luteibacter sahnii sp. nov., A Novel Yellow-Colored Xanthomonadin Pigment Producing Probiotic Bacterium from Healthy Rice Seed Microbiome.</title>
        <authorList>
            <person name="Jaiswal G."/>
            <person name="Rana R."/>
            <person name="Nayak P.K."/>
            <person name="Chouhan R."/>
            <person name="Gandhi S.G."/>
            <person name="Patel H.K."/>
            <person name="Patil P.B."/>
        </authorList>
    </citation>
    <scope>NUCLEOTIDE SEQUENCE [LARGE SCALE GENOMIC DNA]</scope>
    <source>
        <strain evidence="10 11">PPL201</strain>
    </source>
</reference>
<evidence type="ECO:0000256" key="3">
    <source>
        <dbReference type="ARBA" id="ARBA00022777"/>
    </source>
</evidence>
<dbReference type="InterPro" id="IPR008271">
    <property type="entry name" value="Ser/Thr_kinase_AS"/>
</dbReference>
<keyword evidence="11" id="KW-1185">Reference proteome</keyword>
<dbReference type="SUPFAM" id="SSF56112">
    <property type="entry name" value="Protein kinase-like (PK-like)"/>
    <property type="match status" value="1"/>
</dbReference>
<dbReference type="SUPFAM" id="SSF48452">
    <property type="entry name" value="TPR-like"/>
    <property type="match status" value="3"/>
</dbReference>
<feature type="region of interest" description="Disordered" evidence="7">
    <location>
        <begin position="285"/>
        <end position="314"/>
    </location>
</feature>
<dbReference type="InterPro" id="IPR017441">
    <property type="entry name" value="Protein_kinase_ATP_BS"/>
</dbReference>
<evidence type="ECO:0000313" key="11">
    <source>
        <dbReference type="Proteomes" id="UP001528850"/>
    </source>
</evidence>
<feature type="transmembrane region" description="Helical" evidence="8">
    <location>
        <begin position="377"/>
        <end position="400"/>
    </location>
</feature>
<dbReference type="Pfam" id="PF00069">
    <property type="entry name" value="Pkinase"/>
    <property type="match status" value="1"/>
</dbReference>
<dbReference type="PANTHER" id="PTHR43289">
    <property type="entry name" value="MITOGEN-ACTIVATED PROTEIN KINASE KINASE KINASE 20-RELATED"/>
    <property type="match status" value="1"/>
</dbReference>
<evidence type="ECO:0000256" key="7">
    <source>
        <dbReference type="SAM" id="MobiDB-lite"/>
    </source>
</evidence>
<dbReference type="PANTHER" id="PTHR43289:SF34">
    <property type="entry name" value="SERINE_THREONINE-PROTEIN KINASE YBDM-RELATED"/>
    <property type="match status" value="1"/>
</dbReference>
<keyword evidence="8" id="KW-1133">Transmembrane helix</keyword>
<proteinExistence type="predicted"/>
<name>A0ABT6BC38_9GAMM</name>
<keyword evidence="4 5" id="KW-0067">ATP-binding</keyword>
<evidence type="ECO:0000256" key="2">
    <source>
        <dbReference type="ARBA" id="ARBA00022741"/>
    </source>
</evidence>
<dbReference type="PROSITE" id="PS50011">
    <property type="entry name" value="PROTEIN_KINASE_DOM"/>
    <property type="match status" value="1"/>
</dbReference>
<evidence type="ECO:0000256" key="8">
    <source>
        <dbReference type="SAM" id="Phobius"/>
    </source>
</evidence>
<dbReference type="Gene3D" id="3.30.200.20">
    <property type="entry name" value="Phosphorylase Kinase, domain 1"/>
    <property type="match status" value="1"/>
</dbReference>
<organism evidence="10 11">
    <name type="scientific">Luteibacter sahnii</name>
    <dbReference type="NCBI Taxonomy" id="3021977"/>
    <lineage>
        <taxon>Bacteria</taxon>
        <taxon>Pseudomonadati</taxon>
        <taxon>Pseudomonadota</taxon>
        <taxon>Gammaproteobacteria</taxon>
        <taxon>Lysobacterales</taxon>
        <taxon>Rhodanobacteraceae</taxon>
        <taxon>Luteibacter</taxon>
    </lineage>
</organism>
<dbReference type="InterPro" id="IPR011990">
    <property type="entry name" value="TPR-like_helical_dom_sf"/>
</dbReference>
<feature type="domain" description="Protein kinase" evidence="9">
    <location>
        <begin position="79"/>
        <end position="352"/>
    </location>
</feature>
<evidence type="ECO:0000256" key="1">
    <source>
        <dbReference type="ARBA" id="ARBA00022679"/>
    </source>
</evidence>
<sequence>MNAATDYQRAKAVVHAASDLPASERHAFLKQAVADDPGLADEVAWMMAAVDDTAALPHGIDTPTDFTGARAAAHAPREFTVIRRLGEGGMGVVWLATRDDGGLAQPVALKFLHAAGETSPDLLERFIQERVLLGRLAHPGIARLLDGGVLSDGRPFLAMEYVEGERIDDWCAERGLGVRARVRLFLQLCSAVGFAHRHLIIHRDIKPANILVTVDGQAKLLDFGVASVLDLPHAPRDENAPLTLAYAAPEQIQKRPLTTAVDIYALGVVLYQLLAGRRPFDGDTGSSGLPSAIAAGSPPAPSLRARDPAEPRASGLRIPADVDAIVLKAMRRIPSHRYASADDLAEDLKRFLDGRPVLAKRQSMAYLTARYVRRNRWGVVALVAATLSLLGGFAASLHAWRAADAERVIAQRRQHELQRAIDFQQSVLDDVDVAAMGRAIATTAHGEPTDLARGALDRQVVSHGLASIEAAFRDDPGLGADMRRSLARTLVTIGSYEHAAAEFARVLEVRERLPDPDGRERIQAKVEFADALTLAGRPRDALAAYASVRDAAQALLPLDPLRIDFERGRARAMGDDGDPIHAAAVLDELTDRMRGHFPPTDPTWMRVRRDDIDALVNLGRRDDATRESESLMADTRGLLADDSPARLANLDTLAHLLNQRNEYERSLALAEQVANANERRLGFEHPTTLRDEDLVATNLVRLSRLDRARALIDRIIAARTAQQGADHADTLASMTTKVRLLAKADDYPGAAALQRRILAARERVLGKDHPDTLFARGSLAGFLSHAGDHRDALALSAETLDGYRHLLGPDNPMVFATLDLCARIHVAAGDLEGARALHAEALAGRDRVLGHMDPHTLESATRLYDTLRRMHRDDEALAVRHAWIDPLVALNPATLNASMRDMRDTAIDLLAGGHAGQP</sequence>
<dbReference type="PROSITE" id="PS00107">
    <property type="entry name" value="PROTEIN_KINASE_ATP"/>
    <property type="match status" value="1"/>
</dbReference>
<gene>
    <name evidence="10" type="ORF">P3W24_11820</name>
</gene>
<feature type="compositionally biased region" description="Low complexity" evidence="7">
    <location>
        <begin position="286"/>
        <end position="297"/>
    </location>
</feature>
<evidence type="ECO:0000256" key="6">
    <source>
        <dbReference type="SAM" id="Coils"/>
    </source>
</evidence>
<keyword evidence="1" id="KW-0808">Transferase</keyword>
<dbReference type="Gene3D" id="1.25.40.10">
    <property type="entry name" value="Tetratricopeptide repeat domain"/>
    <property type="match status" value="2"/>
</dbReference>
<dbReference type="Proteomes" id="UP001528850">
    <property type="component" value="Unassembled WGS sequence"/>
</dbReference>
<evidence type="ECO:0000313" key="10">
    <source>
        <dbReference type="EMBL" id="MDF4025653.1"/>
    </source>
</evidence>
<evidence type="ECO:0000256" key="4">
    <source>
        <dbReference type="ARBA" id="ARBA00022840"/>
    </source>
</evidence>
<keyword evidence="8" id="KW-0472">Membrane</keyword>
<dbReference type="Pfam" id="PF13374">
    <property type="entry name" value="TPR_10"/>
    <property type="match status" value="2"/>
</dbReference>
<dbReference type="GO" id="GO:0016301">
    <property type="term" value="F:kinase activity"/>
    <property type="evidence" value="ECO:0007669"/>
    <property type="project" value="UniProtKB-KW"/>
</dbReference>
<comment type="caution">
    <text evidence="10">The sequence shown here is derived from an EMBL/GenBank/DDBJ whole genome shotgun (WGS) entry which is preliminary data.</text>
</comment>
<feature type="coiled-coil region" evidence="6">
    <location>
        <begin position="653"/>
        <end position="680"/>
    </location>
</feature>
<feature type="binding site" evidence="5">
    <location>
        <position position="110"/>
    </location>
    <ligand>
        <name>ATP</name>
        <dbReference type="ChEBI" id="CHEBI:30616"/>
    </ligand>
</feature>